<feature type="transmembrane region" description="Helical" evidence="7">
    <location>
        <begin position="229"/>
        <end position="253"/>
    </location>
</feature>
<evidence type="ECO:0000313" key="8">
    <source>
        <dbReference type="EMBL" id="ODV60428.1"/>
    </source>
</evidence>
<feature type="transmembrane region" description="Helical" evidence="7">
    <location>
        <begin position="38"/>
        <end position="55"/>
    </location>
</feature>
<sequence>MHGFLTLVLLSALMGIAAFIAGILPLSIKLSPSRIRSISIFGMGILIGTALLIIIPEGVNTLYLSTISDDSDSNTAVKGNSFYVGIMLLFGFMLMYLIDNFQLILKSHKSPQYVSVNNGDFNIHDINIDLHTNAIPIERTTVEFSASFVKKYLNPIIYIKSLLSSSTTLGLVIHSIADGIALGSSIATTNTTLEIIVFLAIMIHKFPAAFALTSVLLRSDISNFQIKINLTCFAIAAPFGAFLTYITIIFLGNNNQTSIAWWTGLLLLFSGGTFLYVAVHVMQEFTSNNNHDIHETNHNNNPSNVSISIAGMLLPMIATLIKE</sequence>
<dbReference type="GO" id="GO:0000139">
    <property type="term" value="C:Golgi membrane"/>
    <property type="evidence" value="ECO:0007669"/>
    <property type="project" value="UniProtKB-SubCell"/>
</dbReference>
<evidence type="ECO:0000256" key="3">
    <source>
        <dbReference type="ARBA" id="ARBA00022692"/>
    </source>
</evidence>
<keyword evidence="6 7" id="KW-0472">Membrane</keyword>
<evidence type="ECO:0000256" key="1">
    <source>
        <dbReference type="ARBA" id="ARBA00004127"/>
    </source>
</evidence>
<accession>A0A1D2VFH2</accession>
<name>A0A1D2VFH2_9ASCO</name>
<dbReference type="InParanoid" id="A0A1D2VFH2"/>
<dbReference type="Proteomes" id="UP000095038">
    <property type="component" value="Unassembled WGS sequence"/>
</dbReference>
<keyword evidence="4 7" id="KW-1133">Transmembrane helix</keyword>
<dbReference type="AlphaFoldDB" id="A0A1D2VFH2"/>
<keyword evidence="3 7" id="KW-0812">Transmembrane</keyword>
<reference evidence="9" key="1">
    <citation type="submission" date="2016-05" db="EMBL/GenBank/DDBJ databases">
        <title>Comparative genomics of biotechnologically important yeasts.</title>
        <authorList>
            <consortium name="DOE Joint Genome Institute"/>
            <person name="Riley R."/>
            <person name="Haridas S."/>
            <person name="Wolfe K.H."/>
            <person name="Lopes M.R."/>
            <person name="Hittinger C.T."/>
            <person name="Goker M."/>
            <person name="Salamov A."/>
            <person name="Wisecaver J."/>
            <person name="Long T.M."/>
            <person name="Aerts A.L."/>
            <person name="Barry K."/>
            <person name="Choi C."/>
            <person name="Clum A."/>
            <person name="Coughlan A.Y."/>
            <person name="Deshpande S."/>
            <person name="Douglass A.P."/>
            <person name="Hanson S.J."/>
            <person name="Klenk H.-P."/>
            <person name="Labutti K."/>
            <person name="Lapidus A."/>
            <person name="Lindquist E."/>
            <person name="Lipzen A."/>
            <person name="Meier-Kolthoff J.P."/>
            <person name="Ohm R.A."/>
            <person name="Otillar R.P."/>
            <person name="Pangilinan J."/>
            <person name="Peng Y."/>
            <person name="Rokas A."/>
            <person name="Rosa C.A."/>
            <person name="Scheuner C."/>
            <person name="Sibirny A.A."/>
            <person name="Slot J.C."/>
            <person name="Stielow J.B."/>
            <person name="Sun H."/>
            <person name="Kurtzman C.P."/>
            <person name="Blackwell M."/>
            <person name="Grigoriev I.V."/>
            <person name="Jeffries T.W."/>
        </authorList>
    </citation>
    <scope>NUCLEOTIDE SEQUENCE [LARGE SCALE GENOMIC DNA]</scope>
    <source>
        <strain evidence="9">DSM 1968</strain>
    </source>
</reference>
<organism evidence="8 9">
    <name type="scientific">Ascoidea rubescens DSM 1968</name>
    <dbReference type="NCBI Taxonomy" id="1344418"/>
    <lineage>
        <taxon>Eukaryota</taxon>
        <taxon>Fungi</taxon>
        <taxon>Dikarya</taxon>
        <taxon>Ascomycota</taxon>
        <taxon>Saccharomycotina</taxon>
        <taxon>Saccharomycetes</taxon>
        <taxon>Ascoideaceae</taxon>
        <taxon>Ascoidea</taxon>
    </lineage>
</organism>
<protein>
    <submittedName>
        <fullName evidence="8">Zinc/iron permease</fullName>
    </submittedName>
</protein>
<keyword evidence="5" id="KW-0333">Golgi apparatus</keyword>
<gene>
    <name evidence="8" type="ORF">ASCRUDRAFT_24941</name>
</gene>
<dbReference type="GO" id="GO:0006829">
    <property type="term" value="P:zinc ion transport"/>
    <property type="evidence" value="ECO:0007669"/>
    <property type="project" value="InterPro"/>
</dbReference>
<dbReference type="PANTHER" id="PTHR16133:SF0">
    <property type="entry name" value="ZINC_IRON REGULATED TRANSPORTER-RELATED PROTEIN 102B, ISOFORM E"/>
    <property type="match status" value="1"/>
</dbReference>
<evidence type="ECO:0000256" key="6">
    <source>
        <dbReference type="ARBA" id="ARBA00023136"/>
    </source>
</evidence>
<evidence type="ECO:0000256" key="2">
    <source>
        <dbReference type="ARBA" id="ARBA00004394"/>
    </source>
</evidence>
<dbReference type="EMBL" id="KV454482">
    <property type="protein sequence ID" value="ODV60428.1"/>
    <property type="molecule type" value="Genomic_DNA"/>
</dbReference>
<feature type="transmembrane region" description="Helical" evidence="7">
    <location>
        <begin position="6"/>
        <end position="26"/>
    </location>
</feature>
<dbReference type="GeneID" id="30963511"/>
<keyword evidence="9" id="KW-1185">Reference proteome</keyword>
<evidence type="ECO:0000313" key="9">
    <source>
        <dbReference type="Proteomes" id="UP000095038"/>
    </source>
</evidence>
<dbReference type="PANTHER" id="PTHR16133">
    <property type="entry name" value="SOLUTE CARRIER FAMILY 39 ZINC TRANSPORTER , MEMBER 9-RELATED"/>
    <property type="match status" value="1"/>
</dbReference>
<dbReference type="InterPro" id="IPR003689">
    <property type="entry name" value="ZIP"/>
</dbReference>
<dbReference type="STRING" id="1344418.A0A1D2VFH2"/>
<dbReference type="GO" id="GO:0046873">
    <property type="term" value="F:metal ion transmembrane transporter activity"/>
    <property type="evidence" value="ECO:0007669"/>
    <property type="project" value="InterPro"/>
</dbReference>
<comment type="subcellular location">
    <subcellularLocation>
        <location evidence="1">Endomembrane system</location>
        <topology evidence="1">Multi-pass membrane protein</topology>
    </subcellularLocation>
    <subcellularLocation>
        <location evidence="2">Golgi apparatus membrane</location>
    </subcellularLocation>
</comment>
<feature type="transmembrane region" description="Helical" evidence="7">
    <location>
        <begin position="259"/>
        <end position="279"/>
    </location>
</feature>
<feature type="non-terminal residue" evidence="8">
    <location>
        <position position="323"/>
    </location>
</feature>
<feature type="transmembrane region" description="Helical" evidence="7">
    <location>
        <begin position="196"/>
        <end position="217"/>
    </location>
</feature>
<dbReference type="Pfam" id="PF02535">
    <property type="entry name" value="Zip"/>
    <property type="match status" value="2"/>
</dbReference>
<dbReference type="FunCoup" id="A0A1D2VFH2">
    <property type="interactions" value="291"/>
</dbReference>
<dbReference type="RefSeq" id="XP_020046735.1">
    <property type="nucleotide sequence ID" value="XM_020189875.2"/>
</dbReference>
<evidence type="ECO:0000256" key="7">
    <source>
        <dbReference type="SAM" id="Phobius"/>
    </source>
</evidence>
<evidence type="ECO:0000256" key="5">
    <source>
        <dbReference type="ARBA" id="ARBA00023034"/>
    </source>
</evidence>
<feature type="transmembrane region" description="Helical" evidence="7">
    <location>
        <begin position="157"/>
        <end position="176"/>
    </location>
</feature>
<proteinExistence type="predicted"/>
<evidence type="ECO:0000256" key="4">
    <source>
        <dbReference type="ARBA" id="ARBA00022989"/>
    </source>
</evidence>
<feature type="transmembrane region" description="Helical" evidence="7">
    <location>
        <begin position="81"/>
        <end position="98"/>
    </location>
</feature>
<dbReference type="OrthoDB" id="19859at2759"/>
<dbReference type="InterPro" id="IPR045891">
    <property type="entry name" value="ZIP9"/>
</dbReference>